<dbReference type="AlphaFoldDB" id="A0A1E7ELU6"/>
<dbReference type="Proteomes" id="UP000095751">
    <property type="component" value="Unassembled WGS sequence"/>
</dbReference>
<dbReference type="InParanoid" id="A0A1E7ELU6"/>
<organism evidence="1 2">
    <name type="scientific">Fragilariopsis cylindrus CCMP1102</name>
    <dbReference type="NCBI Taxonomy" id="635003"/>
    <lineage>
        <taxon>Eukaryota</taxon>
        <taxon>Sar</taxon>
        <taxon>Stramenopiles</taxon>
        <taxon>Ochrophyta</taxon>
        <taxon>Bacillariophyta</taxon>
        <taxon>Bacillariophyceae</taxon>
        <taxon>Bacillariophycidae</taxon>
        <taxon>Bacillariales</taxon>
        <taxon>Bacillariaceae</taxon>
        <taxon>Fragilariopsis</taxon>
    </lineage>
</organism>
<keyword evidence="2" id="KW-1185">Reference proteome</keyword>
<dbReference type="KEGG" id="fcy:FRACYDRAFT_254342"/>
<reference evidence="1 2" key="1">
    <citation type="submission" date="2016-09" db="EMBL/GenBank/DDBJ databases">
        <title>Extensive genetic diversity and differential bi-allelic expression allows diatom success in the polar Southern Ocean.</title>
        <authorList>
            <consortium name="DOE Joint Genome Institute"/>
            <person name="Mock T."/>
            <person name="Otillar R.P."/>
            <person name="Strauss J."/>
            <person name="Dupont C."/>
            <person name="Frickenhaus S."/>
            <person name="Maumus F."/>
            <person name="Mcmullan M."/>
            <person name="Sanges R."/>
            <person name="Schmutz J."/>
            <person name="Toseland A."/>
            <person name="Valas R."/>
            <person name="Veluchamy A."/>
            <person name="Ward B.J."/>
            <person name="Allen A."/>
            <person name="Barry K."/>
            <person name="Falciatore A."/>
            <person name="Ferrante M."/>
            <person name="Fortunato A.E."/>
            <person name="Gloeckner G."/>
            <person name="Gruber A."/>
            <person name="Hipkin R."/>
            <person name="Janech M."/>
            <person name="Kroth P."/>
            <person name="Leese F."/>
            <person name="Lindquist E."/>
            <person name="Lyon B.R."/>
            <person name="Martin J."/>
            <person name="Mayer C."/>
            <person name="Parker M."/>
            <person name="Quesneville H."/>
            <person name="Raymond J."/>
            <person name="Uhlig C."/>
            <person name="Valentin K.U."/>
            <person name="Worden A.Z."/>
            <person name="Armbrust E.V."/>
            <person name="Bowler C."/>
            <person name="Green B."/>
            <person name="Moulton V."/>
            <person name="Van Oosterhout C."/>
            <person name="Grigoriev I."/>
        </authorList>
    </citation>
    <scope>NUCLEOTIDE SEQUENCE [LARGE SCALE GENOMIC DNA]</scope>
    <source>
        <strain evidence="1 2">CCMP1102</strain>
    </source>
</reference>
<sequence length="208" mass="24470">MGDFDKPLLEVLDGWMNIFWTKIFEAKLDANKKYQLFESCYKNADTVQCRLSSLADSATYGNNFLKPMTVQAQQQQIFFKSNKLYKKRLGLRDIKAVGLRENYAKLIDNKFHEEMCPNPLLDVWIKVEKHYPLGTRIEREFKENKGVIHNTTVTAIDLEPKQYKLKWDDKNEHTEKEDNYTGDQIGIYLHPEELPKFEVGEMVRKSLL</sequence>
<accession>A0A1E7ELU6</accession>
<name>A0A1E7ELU6_9STRA</name>
<dbReference type="EMBL" id="KV784407">
    <property type="protein sequence ID" value="OEU06543.1"/>
    <property type="molecule type" value="Genomic_DNA"/>
</dbReference>
<protein>
    <submittedName>
        <fullName evidence="1">Uncharacterized protein</fullName>
    </submittedName>
</protein>
<evidence type="ECO:0000313" key="1">
    <source>
        <dbReference type="EMBL" id="OEU06543.1"/>
    </source>
</evidence>
<proteinExistence type="predicted"/>
<gene>
    <name evidence="1" type="ORF">FRACYDRAFT_254342</name>
</gene>
<evidence type="ECO:0000313" key="2">
    <source>
        <dbReference type="Proteomes" id="UP000095751"/>
    </source>
</evidence>